<proteinExistence type="predicted"/>
<dbReference type="EMBL" id="UINC01001204">
    <property type="protein sequence ID" value="SUZ74224.1"/>
    <property type="molecule type" value="Genomic_DNA"/>
</dbReference>
<protein>
    <submittedName>
        <fullName evidence="1">Uncharacterized protein</fullName>
    </submittedName>
</protein>
<dbReference type="AlphaFoldDB" id="A0A381Q5S6"/>
<reference evidence="1" key="1">
    <citation type="submission" date="2018-05" db="EMBL/GenBank/DDBJ databases">
        <authorList>
            <person name="Lanie J.A."/>
            <person name="Ng W.-L."/>
            <person name="Kazmierczak K.M."/>
            <person name="Andrzejewski T.M."/>
            <person name="Davidsen T.M."/>
            <person name="Wayne K.J."/>
            <person name="Tettelin H."/>
            <person name="Glass J.I."/>
            <person name="Rusch D."/>
            <person name="Podicherti R."/>
            <person name="Tsui H.-C.T."/>
            <person name="Winkler M.E."/>
        </authorList>
    </citation>
    <scope>NUCLEOTIDE SEQUENCE</scope>
</reference>
<sequence>MLKADRDQIMENLSAEDWKHFRQFIDDYRAKRRAASGGPMPAREMLDAIGGNPTSILRQAAEAVVLRDEMGPHAGDVPPDFDLKRMGSEERVRLSTFKGRRPVALIFGSYT</sequence>
<accession>A0A381Q5S6</accession>
<gene>
    <name evidence="1" type="ORF">METZ01_LOCUS27078</name>
</gene>
<name>A0A381Q5S6_9ZZZZ</name>
<evidence type="ECO:0000313" key="1">
    <source>
        <dbReference type="EMBL" id="SUZ74224.1"/>
    </source>
</evidence>
<organism evidence="1">
    <name type="scientific">marine metagenome</name>
    <dbReference type="NCBI Taxonomy" id="408172"/>
    <lineage>
        <taxon>unclassified sequences</taxon>
        <taxon>metagenomes</taxon>
        <taxon>ecological metagenomes</taxon>
    </lineage>
</organism>